<accession>C1MSB8</accession>
<dbReference type="OrthoDB" id="129135at2759"/>
<dbReference type="PANTHER" id="PTHR46586">
    <property type="entry name" value="ANKYRIN REPEAT-CONTAINING PROTEIN"/>
    <property type="match status" value="1"/>
</dbReference>
<keyword evidence="3" id="KW-1185">Reference proteome</keyword>
<dbReference type="RefSeq" id="XP_003058653.1">
    <property type="nucleotide sequence ID" value="XM_003058607.1"/>
</dbReference>
<proteinExistence type="predicted"/>
<gene>
    <name evidence="2" type="ORF">MICPUCDRAFT_47411</name>
</gene>
<organism evidence="3">
    <name type="scientific">Micromonas pusilla (strain CCMP1545)</name>
    <name type="common">Picoplanktonic green alga</name>
    <dbReference type="NCBI Taxonomy" id="564608"/>
    <lineage>
        <taxon>Eukaryota</taxon>
        <taxon>Viridiplantae</taxon>
        <taxon>Chlorophyta</taxon>
        <taxon>Mamiellophyceae</taxon>
        <taxon>Mamiellales</taxon>
        <taxon>Mamiellaceae</taxon>
        <taxon>Micromonas</taxon>
    </lineage>
</organism>
<evidence type="ECO:0000313" key="2">
    <source>
        <dbReference type="EMBL" id="EEH57108.1"/>
    </source>
</evidence>
<sequence length="477" mass="53525">MPPKKKAKLNPTEPRRPTTPPYEKAAAARPQSAAPLVKFLLDETDAASEIFSRLDPASFATSTRACADLFHGFKARARENGKLDQAAFLTTVPRFKWAVENGLLQLGMGLFRHALRMNVKRAPWQCAFAFGELPASYDYYASWRKAHLESDDAVTILRRLLTDFSGAFDGRSLTREMREDMSADVAAAGSVDVIKFVATVGNSGWTDEWRDEWGNSIPMMFTYGACAQNAAAEGHLDALKYLREELSCDWCDGVVLKAAEHGHVEMMLWAINNGCECEESSKYAARAALHGRRNVLEVLRNLEYPFDELVTADAALGGHLDILKWLRSESFLLETIMETGETWGPCPWDESATANAAGEGGRDAELLRFARENGCPWDGDVYLRAQEWKRPIAFEWALKNGCPFPTEEDIKRWLSRAEYEKTPPFHRFAFVKRRDSTGAEMNPKALLDELYSHFAHDGVTTLPDMSHLHDYDPDAEA</sequence>
<dbReference type="EMBL" id="GG663739">
    <property type="protein sequence ID" value="EEH57108.1"/>
    <property type="molecule type" value="Genomic_DNA"/>
</dbReference>
<name>C1MSB8_MICPC</name>
<evidence type="ECO:0000313" key="3">
    <source>
        <dbReference type="Proteomes" id="UP000001876"/>
    </source>
</evidence>
<dbReference type="AlphaFoldDB" id="C1MSB8"/>
<dbReference type="SUPFAM" id="SSF140860">
    <property type="entry name" value="Pseudo ankyrin repeat-like"/>
    <property type="match status" value="1"/>
</dbReference>
<protein>
    <submittedName>
        <fullName evidence="2">Predicted protein</fullName>
    </submittedName>
</protein>
<dbReference type="GeneID" id="9684464"/>
<evidence type="ECO:0000256" key="1">
    <source>
        <dbReference type="SAM" id="MobiDB-lite"/>
    </source>
</evidence>
<dbReference type="InterPro" id="IPR052050">
    <property type="entry name" value="SecEffector_AnkRepeat"/>
</dbReference>
<dbReference type="Proteomes" id="UP000001876">
    <property type="component" value="Unassembled WGS sequence"/>
</dbReference>
<reference evidence="2 3" key="1">
    <citation type="journal article" date="2009" name="Science">
        <title>Green evolution and dynamic adaptations revealed by genomes of the marine picoeukaryotes Micromonas.</title>
        <authorList>
            <person name="Worden A.Z."/>
            <person name="Lee J.H."/>
            <person name="Mock T."/>
            <person name="Rouze P."/>
            <person name="Simmons M.P."/>
            <person name="Aerts A.L."/>
            <person name="Allen A.E."/>
            <person name="Cuvelier M.L."/>
            <person name="Derelle E."/>
            <person name="Everett M.V."/>
            <person name="Foulon E."/>
            <person name="Grimwood J."/>
            <person name="Gundlach H."/>
            <person name="Henrissat B."/>
            <person name="Napoli C."/>
            <person name="McDonald S.M."/>
            <person name="Parker M.S."/>
            <person name="Rombauts S."/>
            <person name="Salamov A."/>
            <person name="Von Dassow P."/>
            <person name="Badger J.H."/>
            <person name="Coutinho P.M."/>
            <person name="Demir E."/>
            <person name="Dubchak I."/>
            <person name="Gentemann C."/>
            <person name="Eikrem W."/>
            <person name="Gready J.E."/>
            <person name="John U."/>
            <person name="Lanier W."/>
            <person name="Lindquist E.A."/>
            <person name="Lucas S."/>
            <person name="Mayer K.F."/>
            <person name="Moreau H."/>
            <person name="Not F."/>
            <person name="Otillar R."/>
            <person name="Panaud O."/>
            <person name="Pangilinan J."/>
            <person name="Paulsen I."/>
            <person name="Piegu B."/>
            <person name="Poliakov A."/>
            <person name="Robbens S."/>
            <person name="Schmutz J."/>
            <person name="Toulza E."/>
            <person name="Wyss T."/>
            <person name="Zelensky A."/>
            <person name="Zhou K."/>
            <person name="Armbrust E.V."/>
            <person name="Bhattacharya D."/>
            <person name="Goodenough U.W."/>
            <person name="Van de Peer Y."/>
            <person name="Grigoriev I.V."/>
        </authorList>
    </citation>
    <scope>NUCLEOTIDE SEQUENCE [LARGE SCALE GENOMIC DNA]</scope>
    <source>
        <strain evidence="2 3">CCMP1545</strain>
    </source>
</reference>
<dbReference type="PANTHER" id="PTHR46586:SF3">
    <property type="entry name" value="ANKYRIN REPEAT-CONTAINING PROTEIN"/>
    <property type="match status" value="1"/>
</dbReference>
<feature type="region of interest" description="Disordered" evidence="1">
    <location>
        <begin position="1"/>
        <end position="29"/>
    </location>
</feature>
<dbReference type="KEGG" id="mpp:MICPUCDRAFT_47411"/>